<dbReference type="SUPFAM" id="SSF46785">
    <property type="entry name" value="Winged helix' DNA-binding domain"/>
    <property type="match status" value="1"/>
</dbReference>
<dbReference type="Gene3D" id="3.80.10.10">
    <property type="entry name" value="Ribonuclease Inhibitor"/>
    <property type="match status" value="2"/>
</dbReference>
<dbReference type="GO" id="GO:0006952">
    <property type="term" value="P:defense response"/>
    <property type="evidence" value="ECO:0007669"/>
    <property type="project" value="InterPro"/>
</dbReference>
<sequence>MRLAVCVDRGGFMFPPLSDSSDSPSFITEMSDLLRTVAETLSFHNLPSWRMKISSEPYDMKVFADVISWSSFGFYTYNPILLHSFKTHFELNINIALSIPYKPLSDRDQLKIKEVMGSIYNIRLIWVFNWLKLHCHVNPMRSSSSGCWISNLRIWWQCFPLILQPILKLLSISNYKSKDKSLWNAALCRLRKVPEKQIVKTLKISFDDHDETDKDIFLDIACFFNRYDKDETIEILDSCGFDSKYGISNHIDKSLLSIHENENEGSKIWMHDLLEVMGKDILREESGNNLGNGSSQSNFREQRALSSMKKLRLFKIDGLKFLGLDDCDGAKFSKLISCVLYYSIDMPLHHLKVIDLTPSIHYTKFEHFTVVPNLEKLILKGCWKLSEIHPSIKHLKKLILLDLSFTSLEKLPEAINSLASLETLNLGGHYKLKKCPDNLEQLKSLRNINISESGIRHLPSSFFLIKNLESVRCDEKMIESAIRENIISFRTTGKCFFPNWFCALFTSLTRLDLSDCNLTRPEAFPEYFGILGSLEYLDLSKNPFSVLPLGINGLSSLRCLRLEHCKSLRCLEAELLPSSLQVVYVDYCTSLGSFLDPLKPCHLRCSSVSCLDCTELVKRQDGKMTALASLSRFLEEYPSEMGNQYFDIVVPQSDNELPSWFINQSSTALVGMKLDSIWRSELMRFAMVFCLRANPFVQEKFSCVIRVRCGEYWDELFSMELGLVKIRMSDHLFLLYGPPQFPLERISQLELQSYETLECSFYR</sequence>
<dbReference type="InterPro" id="IPR044974">
    <property type="entry name" value="Disease_R_plants"/>
</dbReference>
<dbReference type="OrthoDB" id="1303433at2759"/>
<dbReference type="InterPro" id="IPR003591">
    <property type="entry name" value="Leu-rich_rpt_typical-subtyp"/>
</dbReference>
<evidence type="ECO:0000256" key="2">
    <source>
        <dbReference type="ARBA" id="ARBA00022737"/>
    </source>
</evidence>
<dbReference type="PANTHER" id="PTHR11017:SF573">
    <property type="entry name" value="ADP-RIBOSYL CYCLASE_CYCLIC ADP-RIBOSE HYDROLASE"/>
    <property type="match status" value="1"/>
</dbReference>
<dbReference type="SUPFAM" id="SSF52058">
    <property type="entry name" value="L domain-like"/>
    <property type="match status" value="1"/>
</dbReference>
<dbReference type="EMBL" id="VOIH02000004">
    <property type="protein sequence ID" value="KAF3449633.1"/>
    <property type="molecule type" value="Genomic_DNA"/>
</dbReference>
<dbReference type="SMART" id="SM00369">
    <property type="entry name" value="LRR_TYP"/>
    <property type="match status" value="4"/>
</dbReference>
<feature type="domain" description="Disease resistance protein Roq1-like winged-helix" evidence="3">
    <location>
        <begin position="211"/>
        <end position="286"/>
    </location>
</feature>
<reference evidence="4" key="1">
    <citation type="submission" date="2020-03" db="EMBL/GenBank/DDBJ databases">
        <title>A high-quality chromosome-level genome assembly of a woody plant with both climbing and erect habits, Rhamnella rubrinervis.</title>
        <authorList>
            <person name="Lu Z."/>
            <person name="Yang Y."/>
            <person name="Zhu X."/>
            <person name="Sun Y."/>
        </authorList>
    </citation>
    <scope>NUCLEOTIDE SEQUENCE</scope>
    <source>
        <strain evidence="4">BYM</strain>
        <tissue evidence="4">Leaf</tissue>
    </source>
</reference>
<protein>
    <recommendedName>
        <fullName evidence="3">Disease resistance protein Roq1-like winged-helix domain-containing protein</fullName>
    </recommendedName>
</protein>
<dbReference type="PANTHER" id="PTHR11017">
    <property type="entry name" value="LEUCINE-RICH REPEAT-CONTAINING PROTEIN"/>
    <property type="match status" value="1"/>
</dbReference>
<evidence type="ECO:0000259" key="3">
    <source>
        <dbReference type="Pfam" id="PF23282"/>
    </source>
</evidence>
<dbReference type="InterPro" id="IPR036390">
    <property type="entry name" value="WH_DNA-bd_sf"/>
</dbReference>
<name>A0A8K0ML27_9ROSA</name>
<dbReference type="InterPro" id="IPR032675">
    <property type="entry name" value="LRR_dom_sf"/>
</dbReference>
<dbReference type="Proteomes" id="UP000796880">
    <property type="component" value="Unassembled WGS sequence"/>
</dbReference>
<comment type="caution">
    <text evidence="4">The sequence shown here is derived from an EMBL/GenBank/DDBJ whole genome shotgun (WGS) entry which is preliminary data.</text>
</comment>
<evidence type="ECO:0000256" key="1">
    <source>
        <dbReference type="ARBA" id="ARBA00022614"/>
    </source>
</evidence>
<accession>A0A8K0ML27</accession>
<evidence type="ECO:0000313" key="5">
    <source>
        <dbReference type="Proteomes" id="UP000796880"/>
    </source>
</evidence>
<evidence type="ECO:0000313" key="4">
    <source>
        <dbReference type="EMBL" id="KAF3449633.1"/>
    </source>
</evidence>
<keyword evidence="2" id="KW-0677">Repeat</keyword>
<gene>
    <name evidence="4" type="ORF">FNV43_RR10364</name>
</gene>
<dbReference type="InterPro" id="IPR058192">
    <property type="entry name" value="WHD_ROQ1-like"/>
</dbReference>
<proteinExistence type="predicted"/>
<dbReference type="Pfam" id="PF23282">
    <property type="entry name" value="WHD_ROQ1"/>
    <property type="match status" value="1"/>
</dbReference>
<keyword evidence="5" id="KW-1185">Reference proteome</keyword>
<keyword evidence="1" id="KW-0433">Leucine-rich repeat</keyword>
<dbReference type="AlphaFoldDB" id="A0A8K0ML27"/>
<organism evidence="4 5">
    <name type="scientific">Rhamnella rubrinervis</name>
    <dbReference type="NCBI Taxonomy" id="2594499"/>
    <lineage>
        <taxon>Eukaryota</taxon>
        <taxon>Viridiplantae</taxon>
        <taxon>Streptophyta</taxon>
        <taxon>Embryophyta</taxon>
        <taxon>Tracheophyta</taxon>
        <taxon>Spermatophyta</taxon>
        <taxon>Magnoliopsida</taxon>
        <taxon>eudicotyledons</taxon>
        <taxon>Gunneridae</taxon>
        <taxon>Pentapetalae</taxon>
        <taxon>rosids</taxon>
        <taxon>fabids</taxon>
        <taxon>Rosales</taxon>
        <taxon>Rhamnaceae</taxon>
        <taxon>rhamnoid group</taxon>
        <taxon>Rhamneae</taxon>
        <taxon>Rhamnella</taxon>
    </lineage>
</organism>